<dbReference type="Proteomes" id="UP001078443">
    <property type="component" value="Unassembled WGS sequence"/>
</dbReference>
<proteinExistence type="predicted"/>
<evidence type="ECO:0000313" key="1">
    <source>
        <dbReference type="EMBL" id="MCY6483956.1"/>
    </source>
</evidence>
<dbReference type="RefSeq" id="WP_268040229.1">
    <property type="nucleotide sequence ID" value="NZ_JAPQER010000002.1"/>
</dbReference>
<evidence type="ECO:0000313" key="2">
    <source>
        <dbReference type="Proteomes" id="UP001078443"/>
    </source>
</evidence>
<reference evidence="1" key="1">
    <citation type="submission" date="2022-12" db="EMBL/GenBank/DDBJ databases">
        <authorList>
            <person name="Wang J."/>
        </authorList>
    </citation>
    <scope>NUCLEOTIDE SEQUENCE</scope>
    <source>
        <strain evidence="1">HY-45-18</strain>
    </source>
</reference>
<organism evidence="1 2">
    <name type="scientific">Clostridium aestuarii</name>
    <dbReference type="NCBI Taxonomy" id="338193"/>
    <lineage>
        <taxon>Bacteria</taxon>
        <taxon>Bacillati</taxon>
        <taxon>Bacillota</taxon>
        <taxon>Clostridia</taxon>
        <taxon>Eubacteriales</taxon>
        <taxon>Clostridiaceae</taxon>
        <taxon>Clostridium</taxon>
    </lineage>
</organism>
<accession>A0ABT4CYA0</accession>
<gene>
    <name evidence="1" type="ORF">OW763_06285</name>
</gene>
<name>A0ABT4CYA0_9CLOT</name>
<protein>
    <submittedName>
        <fullName evidence="1">Uncharacterized protein</fullName>
    </submittedName>
</protein>
<dbReference type="EMBL" id="JAPQER010000002">
    <property type="protein sequence ID" value="MCY6483956.1"/>
    <property type="molecule type" value="Genomic_DNA"/>
</dbReference>
<comment type="caution">
    <text evidence="1">The sequence shown here is derived from an EMBL/GenBank/DDBJ whole genome shotgun (WGS) entry which is preliminary data.</text>
</comment>
<keyword evidence="2" id="KW-1185">Reference proteome</keyword>
<sequence length="106" mass="12431">MKNKEDARALLKNFNNSIKYENRFFMDEQFSKDLKTVINLHRDTYNTGSSLYRARINNKEEKNAYEISKMKSPPINRVSGGRANTEGINTNLYTITDIKYTFHEIT</sequence>